<organism evidence="9 10">
    <name type="scientific">Chlorobium limicola (strain DSM 245 / NBRC 103803 / 6330)</name>
    <dbReference type="NCBI Taxonomy" id="290315"/>
    <lineage>
        <taxon>Bacteria</taxon>
        <taxon>Pseudomonadati</taxon>
        <taxon>Chlorobiota</taxon>
        <taxon>Chlorobiia</taxon>
        <taxon>Chlorobiales</taxon>
        <taxon>Chlorobiaceae</taxon>
        <taxon>Chlorobium/Pelodictyon group</taxon>
        <taxon>Chlorobium</taxon>
    </lineage>
</organism>
<keyword evidence="4 8" id="KW-0378">Hydrolase</keyword>
<reference evidence="9 10" key="1">
    <citation type="submission" date="2008-05" db="EMBL/GenBank/DDBJ databases">
        <title>Complete sequence of Chlorobium limicola DSM 245.</title>
        <authorList>
            <consortium name="US DOE Joint Genome Institute"/>
            <person name="Lucas S."/>
            <person name="Copeland A."/>
            <person name="Lapidus A."/>
            <person name="Glavina del Rio T."/>
            <person name="Dalin E."/>
            <person name="Tice H."/>
            <person name="Bruce D."/>
            <person name="Goodwin L."/>
            <person name="Pitluck S."/>
            <person name="Schmutz J."/>
            <person name="Larimer F."/>
            <person name="Land M."/>
            <person name="Hauser L."/>
            <person name="Kyrpides N."/>
            <person name="Ovchinnikova G."/>
            <person name="Zhao F."/>
            <person name="Li T."/>
            <person name="Liu Z."/>
            <person name="Overmann J."/>
            <person name="Bryant D.A."/>
            <person name="Richardson P."/>
        </authorList>
    </citation>
    <scope>NUCLEOTIDE SEQUENCE [LARGE SCALE GENOMIC DNA]</scope>
    <source>
        <strain evidence="10">DSM 245 / NBRC 103803 / 6330</strain>
    </source>
</reference>
<dbReference type="STRING" id="290315.Clim_1384"/>
<evidence type="ECO:0000256" key="4">
    <source>
        <dbReference type="ARBA" id="ARBA00022801"/>
    </source>
</evidence>
<evidence type="ECO:0000313" key="9">
    <source>
        <dbReference type="EMBL" id="ACD90444.1"/>
    </source>
</evidence>
<keyword evidence="7" id="KW-0456">Lyase</keyword>
<dbReference type="InterPro" id="IPR036590">
    <property type="entry name" value="SRAP-like"/>
</dbReference>
<dbReference type="AlphaFoldDB" id="B3ED19"/>
<sequence length="234" mass="26964">MCGRFGFFELRYFLDRLRELELPFEENEHYGFMPGYNIAPESTITVLLGKKGSNVLSNAHWGLIPHWAKALPKVRPINARAESLGVKPYFRHMLNHRHCLIPASGFYEWSDMRDASVKKQPCYIHRADGHPMAFAGLWDTWEPTGREKPAVTSCTIITTAANREMRPIHERMPVILEPETWRLWLEPETGFAEKLLKPAAEGILELYPVSTRMNNPQYIRKDCIEKLDASVQGK</sequence>
<dbReference type="RefSeq" id="WP_012466321.1">
    <property type="nucleotide sequence ID" value="NC_010803.1"/>
</dbReference>
<evidence type="ECO:0000313" key="10">
    <source>
        <dbReference type="Proteomes" id="UP000008841"/>
    </source>
</evidence>
<dbReference type="GO" id="GO:0106300">
    <property type="term" value="P:protein-DNA covalent cross-linking repair"/>
    <property type="evidence" value="ECO:0007669"/>
    <property type="project" value="InterPro"/>
</dbReference>
<dbReference type="eggNOG" id="COG2135">
    <property type="taxonomic scope" value="Bacteria"/>
</dbReference>
<dbReference type="GO" id="GO:0016829">
    <property type="term" value="F:lyase activity"/>
    <property type="evidence" value="ECO:0007669"/>
    <property type="project" value="UniProtKB-KW"/>
</dbReference>
<evidence type="ECO:0000256" key="1">
    <source>
        <dbReference type="ARBA" id="ARBA00008136"/>
    </source>
</evidence>
<dbReference type="GO" id="GO:0008233">
    <property type="term" value="F:peptidase activity"/>
    <property type="evidence" value="ECO:0007669"/>
    <property type="project" value="UniProtKB-KW"/>
</dbReference>
<accession>B3ED19</accession>
<dbReference type="PANTHER" id="PTHR13604:SF0">
    <property type="entry name" value="ABASIC SITE PROCESSING PROTEIN HMCES"/>
    <property type="match status" value="1"/>
</dbReference>
<evidence type="ECO:0000256" key="8">
    <source>
        <dbReference type="RuleBase" id="RU364100"/>
    </source>
</evidence>
<name>B3ED19_CHLL2</name>
<dbReference type="Gene3D" id="3.90.1680.10">
    <property type="entry name" value="SOS response associated peptidase-like"/>
    <property type="match status" value="1"/>
</dbReference>
<comment type="similarity">
    <text evidence="1 8">Belongs to the SOS response-associated peptidase family.</text>
</comment>
<dbReference type="InterPro" id="IPR003738">
    <property type="entry name" value="SRAP"/>
</dbReference>
<proteinExistence type="inferred from homology"/>
<dbReference type="HOGENOM" id="CLU_035990_6_2_10"/>
<keyword evidence="6" id="KW-0238">DNA-binding</keyword>
<dbReference type="EC" id="3.4.-.-" evidence="8"/>
<dbReference type="Pfam" id="PF02586">
    <property type="entry name" value="SRAP"/>
    <property type="match status" value="1"/>
</dbReference>
<evidence type="ECO:0000256" key="3">
    <source>
        <dbReference type="ARBA" id="ARBA00022763"/>
    </source>
</evidence>
<dbReference type="OrthoDB" id="9782620at2"/>
<keyword evidence="5" id="KW-0190">Covalent protein-DNA linkage</keyword>
<evidence type="ECO:0000256" key="6">
    <source>
        <dbReference type="ARBA" id="ARBA00023125"/>
    </source>
</evidence>
<evidence type="ECO:0000256" key="2">
    <source>
        <dbReference type="ARBA" id="ARBA00022670"/>
    </source>
</evidence>
<dbReference type="SUPFAM" id="SSF143081">
    <property type="entry name" value="BB1717-like"/>
    <property type="match status" value="1"/>
</dbReference>
<dbReference type="GO" id="GO:0003697">
    <property type="term" value="F:single-stranded DNA binding"/>
    <property type="evidence" value="ECO:0007669"/>
    <property type="project" value="InterPro"/>
</dbReference>
<dbReference type="EMBL" id="CP001097">
    <property type="protein sequence ID" value="ACD90444.1"/>
    <property type="molecule type" value="Genomic_DNA"/>
</dbReference>
<gene>
    <name evidence="9" type="ordered locus">Clim_1384</name>
</gene>
<dbReference type="Proteomes" id="UP000008841">
    <property type="component" value="Chromosome"/>
</dbReference>
<dbReference type="KEGG" id="cli:Clim_1384"/>
<dbReference type="GO" id="GO:0006508">
    <property type="term" value="P:proteolysis"/>
    <property type="evidence" value="ECO:0007669"/>
    <property type="project" value="UniProtKB-KW"/>
</dbReference>
<keyword evidence="3" id="KW-0227">DNA damage</keyword>
<protein>
    <recommendedName>
        <fullName evidence="8">Abasic site processing protein</fullName>
        <ecNumber evidence="8">3.4.-.-</ecNumber>
    </recommendedName>
</protein>
<evidence type="ECO:0000256" key="7">
    <source>
        <dbReference type="ARBA" id="ARBA00023239"/>
    </source>
</evidence>
<keyword evidence="2 8" id="KW-0645">Protease</keyword>
<evidence type="ECO:0000256" key="5">
    <source>
        <dbReference type="ARBA" id="ARBA00023124"/>
    </source>
</evidence>
<dbReference type="PANTHER" id="PTHR13604">
    <property type="entry name" value="DC12-RELATED"/>
    <property type="match status" value="1"/>
</dbReference>